<reference evidence="3" key="2">
    <citation type="journal article" date="2016" name="Sci. Rep.">
        <title>Dictyocaulus viviparus genome, variome and transcriptome elucidate lungworm biology and support future intervention.</title>
        <authorList>
            <person name="McNulty S.N."/>
            <person name="Strube C."/>
            <person name="Rosa B.A."/>
            <person name="Martin J.C."/>
            <person name="Tyagi R."/>
            <person name="Choi Y.J."/>
            <person name="Wang Q."/>
            <person name="Hallsworth Pepin K."/>
            <person name="Zhang X."/>
            <person name="Ozersky P."/>
            <person name="Wilson R.K."/>
            <person name="Sternberg P.W."/>
            <person name="Gasser R.B."/>
            <person name="Mitreva M."/>
        </authorList>
    </citation>
    <scope>NUCLEOTIDE SEQUENCE [LARGE SCALE GENOMIC DNA]</scope>
    <source>
        <strain evidence="3">HannoverDv2000</strain>
    </source>
</reference>
<evidence type="ECO:0000313" key="2">
    <source>
        <dbReference type="EMBL" id="KJH40555.1"/>
    </source>
</evidence>
<keyword evidence="1" id="KW-0812">Transmembrane</keyword>
<protein>
    <submittedName>
        <fullName evidence="2">Uncharacterized protein</fullName>
    </submittedName>
</protein>
<organism evidence="2 3">
    <name type="scientific">Dictyocaulus viviparus</name>
    <name type="common">Bovine lungworm</name>
    <dbReference type="NCBI Taxonomy" id="29172"/>
    <lineage>
        <taxon>Eukaryota</taxon>
        <taxon>Metazoa</taxon>
        <taxon>Ecdysozoa</taxon>
        <taxon>Nematoda</taxon>
        <taxon>Chromadorea</taxon>
        <taxon>Rhabditida</taxon>
        <taxon>Rhabditina</taxon>
        <taxon>Rhabditomorpha</taxon>
        <taxon>Strongyloidea</taxon>
        <taxon>Metastrongylidae</taxon>
        <taxon>Dictyocaulus</taxon>
    </lineage>
</organism>
<name>A0A0D8X7M6_DICVI</name>
<proteinExistence type="predicted"/>
<dbReference type="SUPFAM" id="SSF55797">
    <property type="entry name" value="PR-1-like"/>
    <property type="match status" value="1"/>
</dbReference>
<gene>
    <name evidence="2" type="ORF">DICVIV_13486</name>
</gene>
<evidence type="ECO:0000256" key="1">
    <source>
        <dbReference type="SAM" id="Phobius"/>
    </source>
</evidence>
<evidence type="ECO:0000313" key="3">
    <source>
        <dbReference type="Proteomes" id="UP000053766"/>
    </source>
</evidence>
<dbReference type="EMBL" id="KN717119">
    <property type="protein sequence ID" value="KJH40555.1"/>
    <property type="molecule type" value="Genomic_DNA"/>
</dbReference>
<reference evidence="2 3" key="1">
    <citation type="submission" date="2013-11" db="EMBL/GenBank/DDBJ databases">
        <title>Draft genome of the bovine lungworm Dictyocaulus viviparus.</title>
        <authorList>
            <person name="Mitreva M."/>
        </authorList>
    </citation>
    <scope>NUCLEOTIDE SEQUENCE [LARGE SCALE GENOMIC DNA]</scope>
    <source>
        <strain evidence="2 3">HannoverDv2000</strain>
    </source>
</reference>
<keyword evidence="3" id="KW-1185">Reference proteome</keyword>
<dbReference type="InterPro" id="IPR035940">
    <property type="entry name" value="CAP_sf"/>
</dbReference>
<keyword evidence="1" id="KW-1133">Transmembrane helix</keyword>
<accession>A0A0D8X7M6</accession>
<dbReference type="AlphaFoldDB" id="A0A0D8X7M6"/>
<sequence>MIATNSDNRTTNITHIVKSVSIIFRKWRDGPESETRWNCTDEERTRILVKNCSVTPPKDPTHSLVYGSDNRSTSVEHVIKSASKIFHEWRDGPERKTITKKNWNHVGCSLMTCPYEDEKDGSIAVMSCYFGKEETSTPETKTVKPTVASIESIACGNLNNSTKEFILSLYRAYGRRKVKWNCKLAKMAEEEVIDECNRVISAELGAIIYQNRQERQVTQKHITPKEIVTSCWLNKRSEWDGRRNVREVGCAFKRCRHAPNGFEEYMTCFHDNDSYDLYVVKQHVISVIGPVYAHHDQKDSLQLFVVFQKMTFVVHEQERLGFNEACTSSFLLSSSVFFFFISLAFIIMIFLSL</sequence>
<keyword evidence="1" id="KW-0472">Membrane</keyword>
<feature type="transmembrane region" description="Helical" evidence="1">
    <location>
        <begin position="330"/>
        <end position="351"/>
    </location>
</feature>
<dbReference type="Proteomes" id="UP000053766">
    <property type="component" value="Unassembled WGS sequence"/>
</dbReference>